<dbReference type="OrthoDB" id="3255758at2759"/>
<feature type="non-terminal residue" evidence="2">
    <location>
        <position position="262"/>
    </location>
</feature>
<proteinExistence type="predicted"/>
<feature type="region of interest" description="Disordered" evidence="1">
    <location>
        <begin position="109"/>
        <end position="172"/>
    </location>
</feature>
<dbReference type="VEuPathDB" id="FungiDB:BD410DRAFT_693273"/>
<dbReference type="PANTHER" id="PTHR46929:SF3">
    <property type="entry name" value="MYB_SANT-LIKE DOMAIN-CONTAINING PROTEIN"/>
    <property type="match status" value="1"/>
</dbReference>
<keyword evidence="3" id="KW-1185">Reference proteome</keyword>
<evidence type="ECO:0000313" key="2">
    <source>
        <dbReference type="EMBL" id="TDL14017.1"/>
    </source>
</evidence>
<evidence type="ECO:0000256" key="1">
    <source>
        <dbReference type="SAM" id="MobiDB-lite"/>
    </source>
</evidence>
<evidence type="ECO:0008006" key="4">
    <source>
        <dbReference type="Google" id="ProtNLM"/>
    </source>
</evidence>
<accession>A0A4Y7PF69</accession>
<name>A0A4Y7PF69_9AGAM</name>
<gene>
    <name evidence="2" type="ORF">BD410DRAFT_693273</name>
</gene>
<organism evidence="2 3">
    <name type="scientific">Rickenella mellea</name>
    <dbReference type="NCBI Taxonomy" id="50990"/>
    <lineage>
        <taxon>Eukaryota</taxon>
        <taxon>Fungi</taxon>
        <taxon>Dikarya</taxon>
        <taxon>Basidiomycota</taxon>
        <taxon>Agaricomycotina</taxon>
        <taxon>Agaricomycetes</taxon>
        <taxon>Hymenochaetales</taxon>
        <taxon>Rickenellaceae</taxon>
        <taxon>Rickenella</taxon>
    </lineage>
</organism>
<feature type="non-terminal residue" evidence="2">
    <location>
        <position position="1"/>
    </location>
</feature>
<evidence type="ECO:0000313" key="3">
    <source>
        <dbReference type="Proteomes" id="UP000294933"/>
    </source>
</evidence>
<reference evidence="2 3" key="1">
    <citation type="submission" date="2018-06" db="EMBL/GenBank/DDBJ databases">
        <title>A transcriptomic atlas of mushroom development highlights an independent origin of complex multicellularity.</title>
        <authorList>
            <consortium name="DOE Joint Genome Institute"/>
            <person name="Krizsan K."/>
            <person name="Almasi E."/>
            <person name="Merenyi Z."/>
            <person name="Sahu N."/>
            <person name="Viragh M."/>
            <person name="Koszo T."/>
            <person name="Mondo S."/>
            <person name="Kiss B."/>
            <person name="Balint B."/>
            <person name="Kues U."/>
            <person name="Barry K."/>
            <person name="Hegedus J.C."/>
            <person name="Henrissat B."/>
            <person name="Johnson J."/>
            <person name="Lipzen A."/>
            <person name="Ohm R."/>
            <person name="Nagy I."/>
            <person name="Pangilinan J."/>
            <person name="Yan J."/>
            <person name="Xiong Y."/>
            <person name="Grigoriev I.V."/>
            <person name="Hibbett D.S."/>
            <person name="Nagy L.G."/>
        </authorList>
    </citation>
    <scope>NUCLEOTIDE SEQUENCE [LARGE SCALE GENOMIC DNA]</scope>
    <source>
        <strain evidence="2 3">SZMC22713</strain>
    </source>
</reference>
<protein>
    <recommendedName>
        <fullName evidence="4">Myb-like domain-containing protein</fullName>
    </recommendedName>
</protein>
<dbReference type="AlphaFoldDB" id="A0A4Y7PF69"/>
<feature type="compositionally biased region" description="Basic and acidic residues" evidence="1">
    <location>
        <begin position="142"/>
        <end position="154"/>
    </location>
</feature>
<dbReference type="Proteomes" id="UP000294933">
    <property type="component" value="Unassembled WGS sequence"/>
</dbReference>
<feature type="compositionally biased region" description="Basic and acidic residues" evidence="1">
    <location>
        <begin position="115"/>
        <end position="134"/>
    </location>
</feature>
<dbReference type="EMBL" id="ML170407">
    <property type="protein sequence ID" value="TDL14017.1"/>
    <property type="molecule type" value="Genomic_DNA"/>
</dbReference>
<sequence length="262" mass="28438">WTAANNAILVEQLQKAKNEGNQSGAGWKDQVWTAVEIALRGSEKTSGGAPKSQAACKRRWQKLKQPVAESSVWDKECKSNANVKPYRKKGFPLFDELQMLINGTVATGKSAFRPGRSEAEKSGSDADDVTEVKSEAGSNSNKAKDEEEIGESKRKAPSKSGSTSRSLKRRAQTPNVFDALTASFENVAKALAAGEQTPASSSFKSSPERRTAAICALQKQESLSDKDFIKAIQLFQDKTSAADTYLAIEGSRQRSLYLQAEL</sequence>
<dbReference type="PANTHER" id="PTHR46929">
    <property type="entry name" value="EXPRESSED PROTEIN"/>
    <property type="match status" value="1"/>
</dbReference>
<dbReference type="STRING" id="50990.A0A4Y7PF69"/>